<proteinExistence type="predicted"/>
<dbReference type="Proteomes" id="UP000007437">
    <property type="component" value="Chromosome"/>
</dbReference>
<gene>
    <name evidence="2" type="ordered locus">RBRH_02017</name>
</gene>
<sequence length="101" mass="10954">MAITAASVRKPLNAFTIALLALAGLTGTAQVTEWTPMAVVGIAYRWPTAKYGFPHQCRLVSSTKKYGYPFCKGCGGFPFTVSQRFVEREAARADEAAHRLG</sequence>
<evidence type="ECO:0000313" key="2">
    <source>
        <dbReference type="EMBL" id="CBW75999.1"/>
    </source>
</evidence>
<evidence type="ECO:0000313" key="3">
    <source>
        <dbReference type="Proteomes" id="UP000007437"/>
    </source>
</evidence>
<dbReference type="RefSeq" id="WP_013436228.1">
    <property type="nucleotide sequence ID" value="NC_014722.1"/>
</dbReference>
<dbReference type="KEGG" id="brh:RBRH_02017"/>
<protein>
    <submittedName>
        <fullName evidence="2">Uncharacterized protein</fullName>
    </submittedName>
</protein>
<reference evidence="2 3" key="1">
    <citation type="journal article" date="2011" name="J. Bacteriol.">
        <title>Complete genome sequence of Burkholderia rhizoxinica, an endosymbiont of Rhizopus microsporus.</title>
        <authorList>
            <person name="Lackner G."/>
            <person name="Moebius N."/>
            <person name="Partida-Martinez L."/>
            <person name="Hertweck C."/>
        </authorList>
    </citation>
    <scope>NUCLEOTIDE SEQUENCE [LARGE SCALE GENOMIC DNA]</scope>
    <source>
        <strain evidence="3">DSM 19002 / CIP 109453 / HKI 454</strain>
    </source>
</reference>
<keyword evidence="1" id="KW-0732">Signal</keyword>
<accession>E5AL42</accession>
<dbReference type="HOGENOM" id="CLU_2286231_0_0_4"/>
<dbReference type="STRING" id="882378.RBRH_02017"/>
<dbReference type="EMBL" id="FR687359">
    <property type="protein sequence ID" value="CBW75999.1"/>
    <property type="molecule type" value="Genomic_DNA"/>
</dbReference>
<feature type="chain" id="PRO_5003192669" evidence="1">
    <location>
        <begin position="32"/>
        <end position="101"/>
    </location>
</feature>
<organism evidence="2 3">
    <name type="scientific">Mycetohabitans rhizoxinica (strain DSM 19002 / CIP 109453 / HKI 454)</name>
    <name type="common">Paraburkholderia rhizoxinica</name>
    <dbReference type="NCBI Taxonomy" id="882378"/>
    <lineage>
        <taxon>Bacteria</taxon>
        <taxon>Pseudomonadati</taxon>
        <taxon>Pseudomonadota</taxon>
        <taxon>Betaproteobacteria</taxon>
        <taxon>Burkholderiales</taxon>
        <taxon>Burkholderiaceae</taxon>
        <taxon>Mycetohabitans</taxon>
    </lineage>
</organism>
<name>E5AL42_MYCRK</name>
<evidence type="ECO:0000256" key="1">
    <source>
        <dbReference type="SAM" id="SignalP"/>
    </source>
</evidence>
<dbReference type="AlphaFoldDB" id="E5AL42"/>
<feature type="signal peptide" evidence="1">
    <location>
        <begin position="1"/>
        <end position="31"/>
    </location>
</feature>